<evidence type="ECO:0000313" key="1">
    <source>
        <dbReference type="EMBL" id="ORZ33468.1"/>
    </source>
</evidence>
<evidence type="ECO:0000313" key="2">
    <source>
        <dbReference type="Proteomes" id="UP000193411"/>
    </source>
</evidence>
<accession>A0A1Y2HFU5</accession>
<proteinExistence type="predicted"/>
<sequence>MREWRDKLSSLMQLLQSTYVRFVDALTATRAMLFARQLQSSSAGDLRIADVIRIETLDSLLLEVSSMYTTDLAAKLDLVTTLSSLVSADSSAAASPFALPPPFPPEGKDRELLVRMLGHWMYAPAVRQAQVNEVREVAKVLGARVLAVSRSR</sequence>
<gene>
    <name evidence="1" type="ORF">BCR44DRAFT_191813</name>
</gene>
<reference evidence="1 2" key="1">
    <citation type="submission" date="2016-07" db="EMBL/GenBank/DDBJ databases">
        <title>Pervasive Adenine N6-methylation of Active Genes in Fungi.</title>
        <authorList>
            <consortium name="DOE Joint Genome Institute"/>
            <person name="Mondo S.J."/>
            <person name="Dannebaum R.O."/>
            <person name="Kuo R.C."/>
            <person name="Labutti K."/>
            <person name="Haridas S."/>
            <person name="Kuo A."/>
            <person name="Salamov A."/>
            <person name="Ahrendt S.R."/>
            <person name="Lipzen A."/>
            <person name="Sullivan W."/>
            <person name="Andreopoulos W.B."/>
            <person name="Clum A."/>
            <person name="Lindquist E."/>
            <person name="Daum C."/>
            <person name="Ramamoorthy G.K."/>
            <person name="Gryganskyi A."/>
            <person name="Culley D."/>
            <person name="Magnuson J.K."/>
            <person name="James T.Y."/>
            <person name="O'Malley M.A."/>
            <person name="Stajich J.E."/>
            <person name="Spatafora J.W."/>
            <person name="Visel A."/>
            <person name="Grigoriev I.V."/>
        </authorList>
    </citation>
    <scope>NUCLEOTIDE SEQUENCE [LARGE SCALE GENOMIC DNA]</scope>
    <source>
        <strain evidence="1 2">PL171</strain>
    </source>
</reference>
<keyword evidence="2" id="KW-1185">Reference proteome</keyword>
<dbReference type="AlphaFoldDB" id="A0A1Y2HFU5"/>
<comment type="caution">
    <text evidence="1">The sequence shown here is derived from an EMBL/GenBank/DDBJ whole genome shotgun (WGS) entry which is preliminary data.</text>
</comment>
<protein>
    <submittedName>
        <fullName evidence="1">Uncharacterized protein</fullName>
    </submittedName>
</protein>
<organism evidence="1 2">
    <name type="scientific">Catenaria anguillulae PL171</name>
    <dbReference type="NCBI Taxonomy" id="765915"/>
    <lineage>
        <taxon>Eukaryota</taxon>
        <taxon>Fungi</taxon>
        <taxon>Fungi incertae sedis</taxon>
        <taxon>Blastocladiomycota</taxon>
        <taxon>Blastocladiomycetes</taxon>
        <taxon>Blastocladiales</taxon>
        <taxon>Catenariaceae</taxon>
        <taxon>Catenaria</taxon>
    </lineage>
</organism>
<dbReference type="Proteomes" id="UP000193411">
    <property type="component" value="Unassembled WGS sequence"/>
</dbReference>
<name>A0A1Y2HFU5_9FUNG</name>
<dbReference type="EMBL" id="MCFL01000035">
    <property type="protein sequence ID" value="ORZ33468.1"/>
    <property type="molecule type" value="Genomic_DNA"/>
</dbReference>